<evidence type="ECO:0000313" key="2">
    <source>
        <dbReference type="Proteomes" id="UP000245657"/>
    </source>
</evidence>
<comment type="caution">
    <text evidence="1">The sequence shown here is derived from an EMBL/GenBank/DDBJ whole genome shotgun (WGS) entry which is preliminary data.</text>
</comment>
<sequence length="84" mass="9600">MRSLINWDELRNLTRPSIFSKMSDEEQKNLWNNEADYYNHLINMEHQGTLNALRCVPILPTDSVLDVGCGPGRITSQLAKLQGK</sequence>
<gene>
    <name evidence="1" type="ORF">DK846_17185</name>
</gene>
<dbReference type="SUPFAM" id="SSF53335">
    <property type="entry name" value="S-adenosyl-L-methionine-dependent methyltransferases"/>
    <property type="match status" value="1"/>
</dbReference>
<dbReference type="RefSeq" id="WP_109970236.1">
    <property type="nucleotide sequence ID" value="NZ_CP176093.1"/>
</dbReference>
<dbReference type="InterPro" id="IPR029063">
    <property type="entry name" value="SAM-dependent_MTases_sf"/>
</dbReference>
<dbReference type="EMBL" id="QGMY01000021">
    <property type="protein sequence ID" value="PWR69644.1"/>
    <property type="molecule type" value="Genomic_DNA"/>
</dbReference>
<dbReference type="GeneID" id="97548253"/>
<protein>
    <recommendedName>
        <fullName evidence="3">Class I SAM-dependent methyltransferase</fullName>
    </recommendedName>
</protein>
<dbReference type="Gene3D" id="3.40.50.150">
    <property type="entry name" value="Vaccinia Virus protein VP39"/>
    <property type="match status" value="1"/>
</dbReference>
<evidence type="ECO:0008006" key="3">
    <source>
        <dbReference type="Google" id="ProtNLM"/>
    </source>
</evidence>
<accession>A0A2V2MN16</accession>
<organism evidence="1 2">
    <name type="scientific">Methanospirillum lacunae</name>
    <dbReference type="NCBI Taxonomy" id="668570"/>
    <lineage>
        <taxon>Archaea</taxon>
        <taxon>Methanobacteriati</taxon>
        <taxon>Methanobacteriota</taxon>
        <taxon>Stenosarchaea group</taxon>
        <taxon>Methanomicrobia</taxon>
        <taxon>Methanomicrobiales</taxon>
        <taxon>Methanospirillaceae</taxon>
        <taxon>Methanospirillum</taxon>
    </lineage>
</organism>
<keyword evidence="2" id="KW-1185">Reference proteome</keyword>
<evidence type="ECO:0000313" key="1">
    <source>
        <dbReference type="EMBL" id="PWR69644.1"/>
    </source>
</evidence>
<reference evidence="1 2" key="1">
    <citation type="submission" date="2018-05" db="EMBL/GenBank/DDBJ databases">
        <title>Draft genome of Methanospirillum lacunae Ki8-1.</title>
        <authorList>
            <person name="Dueholm M.S."/>
            <person name="Nielsen P.H."/>
            <person name="Bakmann L.F."/>
            <person name="Otzen D.E."/>
        </authorList>
    </citation>
    <scope>NUCLEOTIDE SEQUENCE [LARGE SCALE GENOMIC DNA]</scope>
    <source>
        <strain evidence="1 2">Ki8-1</strain>
    </source>
</reference>
<name>A0A2V2MN16_9EURY</name>
<dbReference type="Proteomes" id="UP000245657">
    <property type="component" value="Unassembled WGS sequence"/>
</dbReference>
<proteinExistence type="predicted"/>
<dbReference type="AlphaFoldDB" id="A0A2V2MN16"/>